<proteinExistence type="predicted"/>
<dbReference type="AlphaFoldDB" id="A0A4R2E366"/>
<sequence length="186" mass="20958">MLNDLSFEEVLCRTCSKVEMQAITEVVCQHPERINEVWALANSSIPNAWRAAWALAHINEKNSQLLIPYLAEIADIVTTTKNLSIKRELLKILILHPLPDEPSGVLLDSCFETVTSNLVPVGLRMYAMSMVAKYCDKYPELIPEFVAVLETILAEPPSVGMKGWASRLVQQLSQNKKLNGNRRKRL</sequence>
<evidence type="ECO:0000313" key="1">
    <source>
        <dbReference type="EMBL" id="TCN62103.1"/>
    </source>
</evidence>
<evidence type="ECO:0008006" key="3">
    <source>
        <dbReference type="Google" id="ProtNLM"/>
    </source>
</evidence>
<comment type="caution">
    <text evidence="1">The sequence shown here is derived from an EMBL/GenBank/DDBJ whole genome shotgun (WGS) entry which is preliminary data.</text>
</comment>
<keyword evidence="2" id="KW-1185">Reference proteome</keyword>
<dbReference type="OrthoDB" id="979487at2"/>
<name>A0A4R2E366_9BACT</name>
<gene>
    <name evidence="1" type="ORF">CLV25_12014</name>
</gene>
<dbReference type="EMBL" id="SLWB01000020">
    <property type="protein sequence ID" value="TCN62103.1"/>
    <property type="molecule type" value="Genomic_DNA"/>
</dbReference>
<organism evidence="1 2">
    <name type="scientific">Acetobacteroides hydrogenigenes</name>
    <dbReference type="NCBI Taxonomy" id="979970"/>
    <lineage>
        <taxon>Bacteria</taxon>
        <taxon>Pseudomonadati</taxon>
        <taxon>Bacteroidota</taxon>
        <taxon>Bacteroidia</taxon>
        <taxon>Bacteroidales</taxon>
        <taxon>Rikenellaceae</taxon>
        <taxon>Acetobacteroides</taxon>
    </lineage>
</organism>
<evidence type="ECO:0000313" key="2">
    <source>
        <dbReference type="Proteomes" id="UP000294830"/>
    </source>
</evidence>
<accession>A0A4R2E366</accession>
<dbReference type="Proteomes" id="UP000294830">
    <property type="component" value="Unassembled WGS sequence"/>
</dbReference>
<dbReference type="RefSeq" id="WP_131840478.1">
    <property type="nucleotide sequence ID" value="NZ_SLWB01000020.1"/>
</dbReference>
<reference evidence="1 2" key="1">
    <citation type="submission" date="2019-03" db="EMBL/GenBank/DDBJ databases">
        <title>Genomic Encyclopedia of Archaeal and Bacterial Type Strains, Phase II (KMG-II): from individual species to whole genera.</title>
        <authorList>
            <person name="Goeker M."/>
        </authorList>
    </citation>
    <scope>NUCLEOTIDE SEQUENCE [LARGE SCALE GENOMIC DNA]</scope>
    <source>
        <strain evidence="1 2">RL-C</strain>
    </source>
</reference>
<protein>
    <recommendedName>
        <fullName evidence="3">HEAT repeat protein</fullName>
    </recommendedName>
</protein>